<proteinExistence type="predicted"/>
<gene>
    <name evidence="1" type="ORF">MHP168L_254</name>
</gene>
<protein>
    <submittedName>
        <fullName evidence="1">Uncharacterized protein</fullName>
    </submittedName>
</protein>
<organism evidence="1 2">
    <name type="scientific">Mesomycoplasma hyopneumoniae 168-L</name>
    <dbReference type="NCBI Taxonomy" id="1116211"/>
    <lineage>
        <taxon>Bacteria</taxon>
        <taxon>Bacillati</taxon>
        <taxon>Mycoplasmatota</taxon>
        <taxon>Mycoplasmoidales</taxon>
        <taxon>Metamycoplasmataceae</taxon>
        <taxon>Mesomycoplasma</taxon>
    </lineage>
</organism>
<reference evidence="1 2" key="1">
    <citation type="journal article" date="2013" name="BMC Genomics">
        <title>Comparative genomic analyses of Mycoplasma hyopneumoniae pathogenic 168 strain and its high-passaged attenuated strain.</title>
        <authorList>
            <person name="Liu W."/>
            <person name="Xiao S."/>
            <person name="Li M."/>
            <person name="Guo S."/>
            <person name="Li S."/>
            <person name="Luo R."/>
            <person name="Feng Z."/>
            <person name="Li B."/>
            <person name="Zhou Z."/>
            <person name="Shao G."/>
            <person name="Chen H."/>
            <person name="Fang L."/>
        </authorList>
    </citation>
    <scope>NUCLEOTIDE SEQUENCE [LARGE SCALE GENOMIC DNA]</scope>
    <source>
        <strain evidence="1 2">168-L</strain>
    </source>
</reference>
<evidence type="ECO:0000313" key="2">
    <source>
        <dbReference type="Proteomes" id="UP000013962"/>
    </source>
</evidence>
<sequence>MIYFQNQNFAIDLENIPQPVDQLLISLSRSNGLIIPSPFLIARYKLFLNSSFSSKLSTFSNSAKPIAKTL</sequence>
<name>A0ABM5NPD8_MESH1</name>
<dbReference type="EMBL" id="CP003131">
    <property type="protein sequence ID" value="AGM22034.1"/>
    <property type="molecule type" value="Genomic_DNA"/>
</dbReference>
<accession>A0ABM5NPD8</accession>
<keyword evidence="2" id="KW-1185">Reference proteome</keyword>
<evidence type="ECO:0000313" key="1">
    <source>
        <dbReference type="EMBL" id="AGM22034.1"/>
    </source>
</evidence>
<dbReference type="Proteomes" id="UP000013962">
    <property type="component" value="Chromosome"/>
</dbReference>